<dbReference type="InterPro" id="IPR009097">
    <property type="entry name" value="Cyclic_Pdiesterase"/>
</dbReference>
<dbReference type="Proteomes" id="UP000606490">
    <property type="component" value="Unassembled WGS sequence"/>
</dbReference>
<organism evidence="1 2">
    <name type="scientific">Belnapia mucosa</name>
    <dbReference type="NCBI Taxonomy" id="2804532"/>
    <lineage>
        <taxon>Bacteria</taxon>
        <taxon>Pseudomonadati</taxon>
        <taxon>Pseudomonadota</taxon>
        <taxon>Alphaproteobacteria</taxon>
        <taxon>Acetobacterales</taxon>
        <taxon>Roseomonadaceae</taxon>
        <taxon>Belnapia</taxon>
    </lineage>
</organism>
<gene>
    <name evidence="1" type="ORF">JMJ55_17880</name>
</gene>
<proteinExistence type="predicted"/>
<dbReference type="Pfam" id="PF13563">
    <property type="entry name" value="2_5_RNA_ligase2"/>
    <property type="match status" value="1"/>
</dbReference>
<evidence type="ECO:0000313" key="2">
    <source>
        <dbReference type="Proteomes" id="UP000606490"/>
    </source>
</evidence>
<protein>
    <submittedName>
        <fullName evidence="1">2'-5' RNA ligase family protein</fullName>
    </submittedName>
</protein>
<name>A0ABS1V6A6_9PROT</name>
<dbReference type="SUPFAM" id="SSF55144">
    <property type="entry name" value="LigT-like"/>
    <property type="match status" value="1"/>
</dbReference>
<dbReference type="EMBL" id="JAEUXJ010000007">
    <property type="protein sequence ID" value="MBL6457210.1"/>
    <property type="molecule type" value="Genomic_DNA"/>
</dbReference>
<dbReference type="Gene3D" id="3.90.1140.10">
    <property type="entry name" value="Cyclic phosphodiesterase"/>
    <property type="match status" value="1"/>
</dbReference>
<accession>A0ABS1V6A6</accession>
<reference evidence="1 2" key="1">
    <citation type="submission" date="2021-01" db="EMBL/GenBank/DDBJ databases">
        <title>Belnapia mucosa sp. nov. and Belnapia arida sp. nov., isolated from the Tabernas Desert (Almeria, Spain).</title>
        <authorList>
            <person name="Molina-Menor E."/>
            <person name="Vidal-Verdu A."/>
            <person name="Calonge A."/>
            <person name="Satari L."/>
            <person name="Pereto Magraner J."/>
            <person name="Porcar Miralles M."/>
        </authorList>
    </citation>
    <scope>NUCLEOTIDE SEQUENCE [LARGE SCALE GENOMIC DNA]</scope>
    <source>
        <strain evidence="1 2">T6</strain>
    </source>
</reference>
<keyword evidence="1" id="KW-0436">Ligase</keyword>
<keyword evidence="2" id="KW-1185">Reference proteome</keyword>
<evidence type="ECO:0000313" key="1">
    <source>
        <dbReference type="EMBL" id="MBL6457210.1"/>
    </source>
</evidence>
<comment type="caution">
    <text evidence="1">The sequence shown here is derived from an EMBL/GenBank/DDBJ whole genome shotgun (WGS) entry which is preliminary data.</text>
</comment>
<dbReference type="GO" id="GO:0016874">
    <property type="term" value="F:ligase activity"/>
    <property type="evidence" value="ECO:0007669"/>
    <property type="project" value="UniProtKB-KW"/>
</dbReference>
<sequence length="195" mass="21410">MARPWCAPATRRSGAALADPLILTLRLDAASQTWFDRLRRAHFPPERNFLAAHLTLFHALPGAERAAIEARLRAVAAAEAPFPLEVGPPFPLGRGVAFRLFSDKLQFLHAGLAAGWRDWLGPQDRQRLRPHVTVQNKVAPEAARVLQGELAAGFSPFVATGEGFQLWHYRGGPWEEAGEFGFEGGSNQVNRDQSG</sequence>